<evidence type="ECO:0000313" key="2">
    <source>
        <dbReference type="Proteomes" id="UP001501570"/>
    </source>
</evidence>
<organism evidence="1 2">
    <name type="scientific">Rugosimonospora acidiphila</name>
    <dbReference type="NCBI Taxonomy" id="556531"/>
    <lineage>
        <taxon>Bacteria</taxon>
        <taxon>Bacillati</taxon>
        <taxon>Actinomycetota</taxon>
        <taxon>Actinomycetes</taxon>
        <taxon>Micromonosporales</taxon>
        <taxon>Micromonosporaceae</taxon>
        <taxon>Rugosimonospora</taxon>
    </lineage>
</organism>
<gene>
    <name evidence="1" type="ORF">GCM10023322_75950</name>
</gene>
<name>A0ABP9SNH8_9ACTN</name>
<evidence type="ECO:0000313" key="1">
    <source>
        <dbReference type="EMBL" id="GAA5199695.1"/>
    </source>
</evidence>
<reference evidence="2" key="1">
    <citation type="journal article" date="2019" name="Int. J. Syst. Evol. Microbiol.">
        <title>The Global Catalogue of Microorganisms (GCM) 10K type strain sequencing project: providing services to taxonomists for standard genome sequencing and annotation.</title>
        <authorList>
            <consortium name="The Broad Institute Genomics Platform"/>
            <consortium name="The Broad Institute Genome Sequencing Center for Infectious Disease"/>
            <person name="Wu L."/>
            <person name="Ma J."/>
        </authorList>
    </citation>
    <scope>NUCLEOTIDE SEQUENCE [LARGE SCALE GENOMIC DNA]</scope>
    <source>
        <strain evidence="2">JCM 18304</strain>
    </source>
</reference>
<accession>A0ABP9SNH8</accession>
<comment type="caution">
    <text evidence="1">The sequence shown here is derived from an EMBL/GenBank/DDBJ whole genome shotgun (WGS) entry which is preliminary data.</text>
</comment>
<keyword evidence="2" id="KW-1185">Reference proteome</keyword>
<dbReference type="EMBL" id="BAABJQ010000038">
    <property type="protein sequence ID" value="GAA5199695.1"/>
    <property type="molecule type" value="Genomic_DNA"/>
</dbReference>
<protein>
    <recommendedName>
        <fullName evidence="3">HEAT repeat-containing protein</fullName>
    </recommendedName>
</protein>
<evidence type="ECO:0008006" key="3">
    <source>
        <dbReference type="Google" id="ProtNLM"/>
    </source>
</evidence>
<sequence length="435" mass="48746">MQHQSGFMLAVMMDWHYSPYLGLYGGLQRGHGTAAARLRDRPEHASLVYACIGRDTRWDRQVDDRYTYLARLLRDLRLDPAPVVAQLRACAAPPGPDDDDNRFELAAGVLTALAGTGDLQAREALRDYIRDGTRWIETLEGLCDEWPVDWWDDLWETAAARIDAEHAPQLWPHSQPWQRWYGRDRRLDTVLDAAGRDRPRARTRRTDLAAASDDELVGHLLAPGAGRGSIAAVLRHIRCRGHPVPQLLDVAERLALARPPGLLGALGAQGRLVVPLARAWASDPDHPLFLDAPHLLAQHGDVQDIPVLLAALDRLADRWCGHDTLTEGLARILADAPDSAHAHTRARLVRQLRGLLIASPHSYERASHLRSLLLLDATRTTRVLPFFLLDCEPTVRLLAAQHTPLTDQSRYWIIQLRDDPIEDDEVRHTAAQRLA</sequence>
<dbReference type="Proteomes" id="UP001501570">
    <property type="component" value="Unassembled WGS sequence"/>
</dbReference>
<proteinExistence type="predicted"/>